<dbReference type="Proteomes" id="UP001165064">
    <property type="component" value="Unassembled WGS sequence"/>
</dbReference>
<comment type="caution">
    <text evidence="1">The sequence shown here is derived from an EMBL/GenBank/DDBJ whole genome shotgun (WGS) entry which is preliminary data.</text>
</comment>
<organism evidence="1 2">
    <name type="scientific">Ambrosiozyma monospora</name>
    <name type="common">Yeast</name>
    <name type="synonym">Endomycopsis monosporus</name>
    <dbReference type="NCBI Taxonomy" id="43982"/>
    <lineage>
        <taxon>Eukaryota</taxon>
        <taxon>Fungi</taxon>
        <taxon>Dikarya</taxon>
        <taxon>Ascomycota</taxon>
        <taxon>Saccharomycotina</taxon>
        <taxon>Pichiomycetes</taxon>
        <taxon>Pichiales</taxon>
        <taxon>Pichiaceae</taxon>
        <taxon>Ambrosiozyma</taxon>
    </lineage>
</organism>
<name>A0ACB5SSY4_AMBMO</name>
<dbReference type="EMBL" id="BSXS01000326">
    <property type="protein sequence ID" value="GME72016.1"/>
    <property type="molecule type" value="Genomic_DNA"/>
</dbReference>
<evidence type="ECO:0000313" key="2">
    <source>
        <dbReference type="Proteomes" id="UP001165064"/>
    </source>
</evidence>
<accession>A0ACB5SSY4</accession>
<keyword evidence="2" id="KW-1185">Reference proteome</keyword>
<gene>
    <name evidence="1" type="ORF">Amon02_000081300</name>
</gene>
<sequence length="332" mass="37227">MHISILKRTAGLLTWINSCTTTPDSCTETVKLNDGNEIPYVALGCWKSSPEDTYNAVLTAIKSGYKHIDTAHVYQNEESVGKAIKDSGVPREELFITTKLWCTNHRDPLTALNGSLKRLGLDYVDLFLVHWPVPLKKPTSDADEQFFVMRKDDPTKFDNDFDWDFVKTWELVQKLPISKCKSVGVSNMSVTNLKTLLNAPSTTKVPACNQVEMHPYLPQHALLEFCQENGIQVQAYSPLGSTGSPLLKDETILELSKELGISPATLVISWAVNRKVVVLPKSVTPSRIESNLSIVQLPDDVMEKISLIYKTHPQRLLCRDWGVPVFNDEIET</sequence>
<evidence type="ECO:0000313" key="1">
    <source>
        <dbReference type="EMBL" id="GME72016.1"/>
    </source>
</evidence>
<reference evidence="1" key="1">
    <citation type="submission" date="2023-04" db="EMBL/GenBank/DDBJ databases">
        <title>Ambrosiozyma monospora NBRC 10751.</title>
        <authorList>
            <person name="Ichikawa N."/>
            <person name="Sato H."/>
            <person name="Tonouchi N."/>
        </authorList>
    </citation>
    <scope>NUCLEOTIDE SEQUENCE</scope>
    <source>
        <strain evidence="1">NBRC 10751</strain>
    </source>
</reference>
<protein>
    <submittedName>
        <fullName evidence="1">Unnamed protein product</fullName>
    </submittedName>
</protein>
<proteinExistence type="predicted"/>